<feature type="binding site" evidence="3">
    <location>
        <position position="204"/>
    </location>
    <ligand>
        <name>substrate</name>
    </ligand>
</feature>
<dbReference type="PROSITE" id="PS01066">
    <property type="entry name" value="UPP_SYNTHASE"/>
    <property type="match status" value="1"/>
</dbReference>
<evidence type="ECO:0000313" key="4">
    <source>
        <dbReference type="EMBL" id="GAA3989383.1"/>
    </source>
</evidence>
<dbReference type="NCBIfam" id="TIGR00055">
    <property type="entry name" value="uppS"/>
    <property type="match status" value="1"/>
</dbReference>
<comment type="similarity">
    <text evidence="2">Belongs to the UPP synthase family. Z-FPP synthase subfamily.</text>
</comment>
<feature type="binding site" evidence="3">
    <location>
        <position position="91"/>
    </location>
    <ligand>
        <name>substrate</name>
    </ligand>
</feature>
<proteinExistence type="inferred from homology"/>
<feature type="binding site" evidence="3">
    <location>
        <position position="40"/>
    </location>
    <ligand>
        <name>Mg(2+)</name>
        <dbReference type="ChEBI" id="CHEBI:18420"/>
    </ligand>
</feature>
<feature type="active site" description="Proton acceptor" evidence="3">
    <location>
        <position position="88"/>
    </location>
</feature>
<sequence length="255" mass="28215">MPNHDHVVAGDVPRHPENVLPLVNADRLLPVPQHVAVILDGNRRWAEMHDAPAVKAYRLGAARVRELMIACDDAQIPFVTVWALSRDNLRRGAPSVQVIAQAVATELVAMAETRRWRIRLLGSTADLPAEVARIVREVERGTADCAGAVLNVAVAYSGRSDIAAAASALLTDARTAHPDAAEVEQRLARGLSTAGQPDIDLLIRTAGEQRLSDFMLWQAAHAELYFTETLWPDFESKHFELALHWYGQRQRRYGE</sequence>
<keyword evidence="5" id="KW-1185">Reference proteome</keyword>
<dbReference type="Proteomes" id="UP001501747">
    <property type="component" value="Unassembled WGS sequence"/>
</dbReference>
<dbReference type="GO" id="GO:0016740">
    <property type="term" value="F:transferase activity"/>
    <property type="evidence" value="ECO:0007669"/>
    <property type="project" value="UniProtKB-KW"/>
</dbReference>
<feature type="binding site" evidence="3">
    <location>
        <begin position="41"/>
        <end position="44"/>
    </location>
    <ligand>
        <name>substrate</name>
    </ligand>
</feature>
<dbReference type="CDD" id="cd00475">
    <property type="entry name" value="Cis_IPPS"/>
    <property type="match status" value="1"/>
</dbReference>
<evidence type="ECO:0000256" key="3">
    <source>
        <dbReference type="HAMAP-Rule" id="MF_01139"/>
    </source>
</evidence>
<dbReference type="Pfam" id="PF01255">
    <property type="entry name" value="Prenyltransf"/>
    <property type="match status" value="1"/>
</dbReference>
<evidence type="ECO:0000256" key="2">
    <source>
        <dbReference type="ARBA" id="ARBA00038453"/>
    </source>
</evidence>
<feature type="active site" evidence="3">
    <location>
        <position position="40"/>
    </location>
</feature>
<comment type="cofactor">
    <cofactor evidence="3">
        <name>Mg(2+)</name>
        <dbReference type="ChEBI" id="CHEBI:18420"/>
    </cofactor>
    <text evidence="3">Binds 2 magnesium ions per subunit.</text>
</comment>
<dbReference type="SUPFAM" id="SSF64005">
    <property type="entry name" value="Undecaprenyl diphosphate synthase"/>
    <property type="match status" value="1"/>
</dbReference>
<dbReference type="PANTHER" id="PTHR10291:SF43">
    <property type="entry name" value="DEHYDRODOLICHYL DIPHOSPHATE SYNTHASE COMPLEX SUBUNIT DHDDS"/>
    <property type="match status" value="1"/>
</dbReference>
<evidence type="ECO:0000313" key="5">
    <source>
        <dbReference type="Proteomes" id="UP001501747"/>
    </source>
</evidence>
<name>A0ABP7QYU8_9PSEU</name>
<dbReference type="HAMAP" id="MF_01139">
    <property type="entry name" value="ISPT"/>
    <property type="match status" value="1"/>
</dbReference>
<keyword evidence="3" id="KW-0460">Magnesium</keyword>
<accession>A0ABP7QYU8</accession>
<evidence type="ECO:0000256" key="1">
    <source>
        <dbReference type="ARBA" id="ARBA00022679"/>
    </source>
</evidence>
<organism evidence="4 5">
    <name type="scientific">Allokutzneria multivorans</name>
    <dbReference type="NCBI Taxonomy" id="1142134"/>
    <lineage>
        <taxon>Bacteria</taxon>
        <taxon>Bacillati</taxon>
        <taxon>Actinomycetota</taxon>
        <taxon>Actinomycetes</taxon>
        <taxon>Pseudonocardiales</taxon>
        <taxon>Pseudonocardiaceae</taxon>
        <taxon>Allokutzneria</taxon>
    </lineage>
</organism>
<feature type="binding site" evidence="3">
    <location>
        <position position="223"/>
    </location>
    <ligand>
        <name>Mg(2+)</name>
        <dbReference type="ChEBI" id="CHEBI:18420"/>
    </ligand>
</feature>
<feature type="binding site" evidence="3">
    <location>
        <begin position="210"/>
        <end position="212"/>
    </location>
    <ligand>
        <name>substrate</name>
    </ligand>
</feature>
<feature type="binding site" evidence="3">
    <location>
        <position position="45"/>
    </location>
    <ligand>
        <name>substrate</name>
    </ligand>
</feature>
<protein>
    <recommendedName>
        <fullName evidence="3">Isoprenyl transferase</fullName>
        <ecNumber evidence="3">2.5.1.-</ecNumber>
    </recommendedName>
</protein>
<feature type="binding site" evidence="3">
    <location>
        <begin position="85"/>
        <end position="87"/>
    </location>
    <ligand>
        <name>substrate</name>
    </ligand>
</feature>
<comment type="subunit">
    <text evidence="3">Homodimer.</text>
</comment>
<dbReference type="PANTHER" id="PTHR10291">
    <property type="entry name" value="DEHYDRODOLICHYL DIPHOSPHATE SYNTHASE FAMILY MEMBER"/>
    <property type="match status" value="1"/>
</dbReference>
<dbReference type="InterPro" id="IPR018520">
    <property type="entry name" value="UPP_synth-like_CS"/>
</dbReference>
<dbReference type="InterPro" id="IPR001441">
    <property type="entry name" value="UPP_synth-like"/>
</dbReference>
<comment type="function">
    <text evidence="3">Catalyzes the condensation of isopentenyl diphosphate (IPP) with allylic pyrophosphates generating different type of terpenoids.</text>
</comment>
<comment type="caution">
    <text evidence="4">The sequence shown here is derived from an EMBL/GenBank/DDBJ whole genome shotgun (WGS) entry which is preliminary data.</text>
</comment>
<keyword evidence="3" id="KW-0479">Metal-binding</keyword>
<reference evidence="5" key="1">
    <citation type="journal article" date="2019" name="Int. J. Syst. Evol. Microbiol.">
        <title>The Global Catalogue of Microorganisms (GCM) 10K type strain sequencing project: providing services to taxonomists for standard genome sequencing and annotation.</title>
        <authorList>
            <consortium name="The Broad Institute Genomics Platform"/>
            <consortium name="The Broad Institute Genome Sequencing Center for Infectious Disease"/>
            <person name="Wu L."/>
            <person name="Ma J."/>
        </authorList>
    </citation>
    <scope>NUCLEOTIDE SEQUENCE [LARGE SCALE GENOMIC DNA]</scope>
    <source>
        <strain evidence="5">JCM 17342</strain>
    </source>
</reference>
<keyword evidence="1 3" id="KW-0808">Transferase</keyword>
<dbReference type="Gene3D" id="3.40.1180.10">
    <property type="entry name" value="Decaprenyl diphosphate synthase-like"/>
    <property type="match status" value="1"/>
</dbReference>
<dbReference type="RefSeq" id="WP_344870812.1">
    <property type="nucleotide sequence ID" value="NZ_BAABAL010000004.1"/>
</dbReference>
<gene>
    <name evidence="4" type="ORF">GCM10022247_04930</name>
</gene>
<dbReference type="EC" id="2.5.1.-" evidence="3"/>
<comment type="caution">
    <text evidence="3">Lacks conserved residue(s) required for the propagation of feature annotation.</text>
</comment>
<dbReference type="InterPro" id="IPR036424">
    <property type="entry name" value="UPP_synth-like_sf"/>
</dbReference>
<dbReference type="EMBL" id="BAABAL010000004">
    <property type="protein sequence ID" value="GAA3989383.1"/>
    <property type="molecule type" value="Genomic_DNA"/>
</dbReference>